<evidence type="ECO:0000313" key="1">
    <source>
        <dbReference type="EMBL" id="CCH95237.1"/>
    </source>
</evidence>
<accession>A0A830RAY9</accession>
<proteinExistence type="predicted"/>
<sequence>MRVIFEIGKETDEIFIYEINFRGNIYD</sequence>
<organism evidence="1 2">
    <name type="scientific">Microcystis aeruginosa PCC 9432</name>
    <dbReference type="NCBI Taxonomy" id="1160280"/>
    <lineage>
        <taxon>Bacteria</taxon>
        <taxon>Bacillati</taxon>
        <taxon>Cyanobacteriota</taxon>
        <taxon>Cyanophyceae</taxon>
        <taxon>Oscillatoriophycideae</taxon>
        <taxon>Chroococcales</taxon>
        <taxon>Microcystaceae</taxon>
        <taxon>Microcystis</taxon>
    </lineage>
</organism>
<reference evidence="1 2" key="1">
    <citation type="submission" date="2012-04" db="EMBL/GenBank/DDBJ databases">
        <authorList>
            <person name="Genoscope - CEA"/>
        </authorList>
    </citation>
    <scope>NUCLEOTIDE SEQUENCE [LARGE SCALE GENOMIC DNA]</scope>
    <source>
        <strain evidence="1 2">9432</strain>
    </source>
</reference>
<comment type="caution">
    <text evidence="1">The sequence shown here is derived from an EMBL/GenBank/DDBJ whole genome shotgun (WGS) entry which is preliminary data.</text>
</comment>
<protein>
    <submittedName>
        <fullName evidence="1">Uncharacterized protein</fullName>
    </submittedName>
</protein>
<dbReference type="EMBL" id="CAIH01000408">
    <property type="protein sequence ID" value="CCH95237.1"/>
    <property type="molecule type" value="Genomic_DNA"/>
</dbReference>
<evidence type="ECO:0000313" key="2">
    <source>
        <dbReference type="Proteomes" id="UP000005806"/>
    </source>
</evidence>
<dbReference type="Proteomes" id="UP000005806">
    <property type="component" value="Unassembled WGS sequence"/>
</dbReference>
<gene>
    <name evidence="1" type="ORF">MICCA_710004</name>
</gene>
<dbReference type="AlphaFoldDB" id="A0A830RAY9"/>
<name>A0A830RAY9_MICAE</name>